<dbReference type="Proteomes" id="UP000075881">
    <property type="component" value="Unassembled WGS sequence"/>
</dbReference>
<protein>
    <recommendedName>
        <fullName evidence="2">CCHC-type domain-containing protein</fullName>
    </recommendedName>
</protein>
<dbReference type="VEuPathDB" id="VectorBase:ACHR008636"/>
<name>A0A182KCZ9_9DIPT</name>
<dbReference type="Gene3D" id="4.10.60.10">
    <property type="entry name" value="Zinc finger, CCHC-type"/>
    <property type="match status" value="1"/>
</dbReference>
<dbReference type="STRING" id="43041.A0A182KCZ9"/>
<feature type="domain" description="CCHC-type" evidence="2">
    <location>
        <begin position="131"/>
        <end position="145"/>
    </location>
</feature>
<dbReference type="GO" id="GO:0008270">
    <property type="term" value="F:zinc ion binding"/>
    <property type="evidence" value="ECO:0007669"/>
    <property type="project" value="UniProtKB-KW"/>
</dbReference>
<keyword evidence="1" id="KW-0863">Zinc-finger</keyword>
<dbReference type="InterPro" id="IPR001878">
    <property type="entry name" value="Znf_CCHC"/>
</dbReference>
<organism evidence="3 4">
    <name type="scientific">Anopheles christyi</name>
    <dbReference type="NCBI Taxonomy" id="43041"/>
    <lineage>
        <taxon>Eukaryota</taxon>
        <taxon>Metazoa</taxon>
        <taxon>Ecdysozoa</taxon>
        <taxon>Arthropoda</taxon>
        <taxon>Hexapoda</taxon>
        <taxon>Insecta</taxon>
        <taxon>Pterygota</taxon>
        <taxon>Neoptera</taxon>
        <taxon>Endopterygota</taxon>
        <taxon>Diptera</taxon>
        <taxon>Nematocera</taxon>
        <taxon>Culicoidea</taxon>
        <taxon>Culicidae</taxon>
        <taxon>Anophelinae</taxon>
        <taxon>Anopheles</taxon>
    </lineage>
</organism>
<dbReference type="PROSITE" id="PS50158">
    <property type="entry name" value="ZF_CCHC"/>
    <property type="match status" value="1"/>
</dbReference>
<reference evidence="4" key="1">
    <citation type="submission" date="2013-03" db="EMBL/GenBank/DDBJ databases">
        <title>The Genome Sequence of Anopheles christyi ACHKN1017.</title>
        <authorList>
            <consortium name="The Broad Institute Genomics Platform"/>
            <person name="Neafsey D.E."/>
            <person name="Besansky N."/>
            <person name="Walker B."/>
            <person name="Young S.K."/>
            <person name="Zeng Q."/>
            <person name="Gargeya S."/>
            <person name="Fitzgerald M."/>
            <person name="Haas B."/>
            <person name="Abouelleil A."/>
            <person name="Allen A.W."/>
            <person name="Alvarado L."/>
            <person name="Arachchi H.M."/>
            <person name="Berlin A.M."/>
            <person name="Chapman S.B."/>
            <person name="Gainer-Dewar J."/>
            <person name="Goldberg J."/>
            <person name="Griggs A."/>
            <person name="Gujja S."/>
            <person name="Hansen M."/>
            <person name="Howarth C."/>
            <person name="Imamovic A."/>
            <person name="Ireland A."/>
            <person name="Larimer J."/>
            <person name="McCowan C."/>
            <person name="Murphy C."/>
            <person name="Pearson M."/>
            <person name="Poon T.W."/>
            <person name="Priest M."/>
            <person name="Roberts A."/>
            <person name="Saif S."/>
            <person name="Shea T."/>
            <person name="Sisk P."/>
            <person name="Sykes S."/>
            <person name="Wortman J."/>
            <person name="Nusbaum C."/>
            <person name="Birren B."/>
        </authorList>
    </citation>
    <scope>NUCLEOTIDE SEQUENCE [LARGE SCALE GENOMIC DNA]</scope>
    <source>
        <strain evidence="4">ACHKN1017</strain>
    </source>
</reference>
<evidence type="ECO:0000256" key="1">
    <source>
        <dbReference type="PROSITE-ProRule" id="PRU00047"/>
    </source>
</evidence>
<dbReference type="GO" id="GO:0003676">
    <property type="term" value="F:nucleic acid binding"/>
    <property type="evidence" value="ECO:0007669"/>
    <property type="project" value="InterPro"/>
</dbReference>
<keyword evidence="1" id="KW-0862">Zinc</keyword>
<evidence type="ECO:0000313" key="3">
    <source>
        <dbReference type="EnsemblMetazoa" id="ACHR008636-PA"/>
    </source>
</evidence>
<dbReference type="SUPFAM" id="SSF57756">
    <property type="entry name" value="Retrovirus zinc finger-like domains"/>
    <property type="match status" value="1"/>
</dbReference>
<evidence type="ECO:0000259" key="2">
    <source>
        <dbReference type="PROSITE" id="PS50158"/>
    </source>
</evidence>
<reference evidence="3" key="2">
    <citation type="submission" date="2020-05" db="UniProtKB">
        <authorList>
            <consortium name="EnsemblMetazoa"/>
        </authorList>
    </citation>
    <scope>IDENTIFICATION</scope>
    <source>
        <strain evidence="3">ACHKN1017</strain>
    </source>
</reference>
<proteinExistence type="predicted"/>
<dbReference type="AlphaFoldDB" id="A0A182KCZ9"/>
<sequence length="165" mass="19059">MRGSSDIFFFITWQVKLTIYCVIKLLQNDHGSWHYEKWTWNFGQYLPTAQRNQLVFGLKRNDIRNRLLEKRTLTSEEARDIAVGMEFSKKSSAVIENGGSSQDVQAVQKRNNEHNLKEAKVNKGQHKNVTCYRCGDAKHVANKCKHINTVCSFCRKKGHLAKVCL</sequence>
<keyword evidence="4" id="KW-1185">Reference proteome</keyword>
<keyword evidence="1" id="KW-0479">Metal-binding</keyword>
<dbReference type="SMART" id="SM00343">
    <property type="entry name" value="ZnF_C2HC"/>
    <property type="match status" value="2"/>
</dbReference>
<evidence type="ECO:0000313" key="4">
    <source>
        <dbReference type="Proteomes" id="UP000075881"/>
    </source>
</evidence>
<dbReference type="EnsemblMetazoa" id="ACHR008636-RA">
    <property type="protein sequence ID" value="ACHR008636-PA"/>
    <property type="gene ID" value="ACHR008636"/>
</dbReference>
<accession>A0A182KCZ9</accession>
<dbReference type="InterPro" id="IPR036875">
    <property type="entry name" value="Znf_CCHC_sf"/>
</dbReference>